<evidence type="ECO:0000256" key="5">
    <source>
        <dbReference type="SAM" id="MobiDB-lite"/>
    </source>
</evidence>
<evidence type="ECO:0000256" key="3">
    <source>
        <dbReference type="ARBA" id="ARBA00022833"/>
    </source>
</evidence>
<dbReference type="SUPFAM" id="SSF57850">
    <property type="entry name" value="RING/U-box"/>
    <property type="match status" value="1"/>
</dbReference>
<gene>
    <name evidence="7 9" type="ORF">P152DRAFT_517666</name>
</gene>
<dbReference type="InterPro" id="IPR001841">
    <property type="entry name" value="Znf_RING"/>
</dbReference>
<dbReference type="GO" id="GO:0008270">
    <property type="term" value="F:zinc ion binding"/>
    <property type="evidence" value="ECO:0007669"/>
    <property type="project" value="UniProtKB-KW"/>
</dbReference>
<dbReference type="Proteomes" id="UP000504638">
    <property type="component" value="Unplaced"/>
</dbReference>
<feature type="compositionally biased region" description="Low complexity" evidence="5">
    <location>
        <begin position="310"/>
        <end position="325"/>
    </location>
</feature>
<dbReference type="PROSITE" id="PS00518">
    <property type="entry name" value="ZF_RING_1"/>
    <property type="match status" value="1"/>
</dbReference>
<dbReference type="SMART" id="SM00184">
    <property type="entry name" value="RING"/>
    <property type="match status" value="1"/>
</dbReference>
<sequence length="478" mass="52266">MSKQDADGDNVHSPPLLNSTLLPLSDDSATAYPSINSNHSEHSLPPHHLLDRHPDSPFAPRSITSVFDFFTRLRTSTANDLEQPEQSPPRDHRSADQSDFFRRPSTISHPLNSLTPALPPPDLLLASSTTPTPTDLPFGYQTDFNTTAPPEHTSPPAHNTATDDMAPSADIVDLTADSPPVPHNRFSSSQRPSGSRCHDQKRPRSPNYHDGRDASAGEGSSRQSKRARRDYRLTRDWSTEFDDFVSSGMNGPRHDVATGNSQHGLSVDPDWTSPRRNGMFDSSPPTPDPWSQPSTTAGAERTDAHRATPSRRATPRPATASLRPPHNSSNSTRRTGPVSISNLIHVDDDAPPTPDKNPLAAALAKQRAEAVASQSEATEKPLRLSRLSCVICMELPKNLTATSCGHVFCNQCLHQALVSIENRNRDRDRATNSTKILGSCPVCRTPIDRKAVAGVGSKVSVIPLLMMRKKAWKPRRVE</sequence>
<feature type="region of interest" description="Disordered" evidence="5">
    <location>
        <begin position="247"/>
        <end position="338"/>
    </location>
</feature>
<reference evidence="9" key="2">
    <citation type="submission" date="2020-04" db="EMBL/GenBank/DDBJ databases">
        <authorList>
            <consortium name="NCBI Genome Project"/>
        </authorList>
    </citation>
    <scope>NUCLEOTIDE SEQUENCE</scope>
    <source>
        <strain evidence="9">CBS 781.70</strain>
    </source>
</reference>
<evidence type="ECO:0000256" key="4">
    <source>
        <dbReference type="PROSITE-ProRule" id="PRU00175"/>
    </source>
</evidence>
<accession>A0A6G1FRB1</accession>
<evidence type="ECO:0000256" key="2">
    <source>
        <dbReference type="ARBA" id="ARBA00022771"/>
    </source>
</evidence>
<keyword evidence="2 4" id="KW-0863">Zinc-finger</keyword>
<feature type="compositionally biased region" description="Low complexity" evidence="5">
    <location>
        <begin position="123"/>
        <end position="137"/>
    </location>
</feature>
<feature type="region of interest" description="Disordered" evidence="5">
    <location>
        <begin position="77"/>
        <end position="231"/>
    </location>
</feature>
<feature type="compositionally biased region" description="Basic and acidic residues" evidence="5">
    <location>
        <begin position="1"/>
        <end position="10"/>
    </location>
</feature>
<dbReference type="EMBL" id="ML975186">
    <property type="protein sequence ID" value="KAF1808313.1"/>
    <property type="molecule type" value="Genomic_DNA"/>
</dbReference>
<feature type="domain" description="RING-type" evidence="6">
    <location>
        <begin position="389"/>
        <end position="444"/>
    </location>
</feature>
<dbReference type="InterPro" id="IPR047134">
    <property type="entry name" value="RNF4"/>
</dbReference>
<dbReference type="PROSITE" id="PS50089">
    <property type="entry name" value="ZF_RING_2"/>
    <property type="match status" value="1"/>
</dbReference>
<dbReference type="InterPro" id="IPR013083">
    <property type="entry name" value="Znf_RING/FYVE/PHD"/>
</dbReference>
<dbReference type="Gene3D" id="3.30.40.10">
    <property type="entry name" value="Zinc/RING finger domain, C3HC4 (zinc finger)"/>
    <property type="match status" value="1"/>
</dbReference>
<dbReference type="PANTHER" id="PTHR23041:SF78">
    <property type="entry name" value="E3 UBIQUITIN-PROTEIN LIGASE RNF4"/>
    <property type="match status" value="1"/>
</dbReference>
<feature type="region of interest" description="Disordered" evidence="5">
    <location>
        <begin position="1"/>
        <end position="56"/>
    </location>
</feature>
<keyword evidence="1" id="KW-0479">Metal-binding</keyword>
<evidence type="ECO:0000313" key="7">
    <source>
        <dbReference type="EMBL" id="KAF1808313.1"/>
    </source>
</evidence>
<feature type="compositionally biased region" description="Low complexity" evidence="5">
    <location>
        <begin position="13"/>
        <end position="25"/>
    </location>
</feature>
<feature type="compositionally biased region" description="Polar residues" evidence="5">
    <location>
        <begin position="326"/>
        <end position="338"/>
    </location>
</feature>
<dbReference type="Pfam" id="PF13923">
    <property type="entry name" value="zf-C3HC4_2"/>
    <property type="match status" value="1"/>
</dbReference>
<keyword evidence="3" id="KW-0862">Zinc</keyword>
<dbReference type="AlphaFoldDB" id="A0A6G1FRB1"/>
<feature type="compositionally biased region" description="Basic and acidic residues" evidence="5">
    <location>
        <begin position="88"/>
        <end position="102"/>
    </location>
</feature>
<dbReference type="RefSeq" id="XP_033529944.1">
    <property type="nucleotide sequence ID" value="XM_033683023.1"/>
</dbReference>
<dbReference type="GeneID" id="54423593"/>
<feature type="compositionally biased region" description="Basic and acidic residues" evidence="5">
    <location>
        <begin position="196"/>
        <end position="215"/>
    </location>
</feature>
<reference evidence="9" key="3">
    <citation type="submission" date="2025-04" db="UniProtKB">
        <authorList>
            <consortium name="RefSeq"/>
        </authorList>
    </citation>
    <scope>IDENTIFICATION</scope>
    <source>
        <strain evidence="9">CBS 781.70</strain>
    </source>
</reference>
<dbReference type="PANTHER" id="PTHR23041">
    <property type="entry name" value="RING FINGER DOMAIN-CONTAINING"/>
    <property type="match status" value="1"/>
</dbReference>
<evidence type="ECO:0000313" key="9">
    <source>
        <dbReference type="RefSeq" id="XP_033529944.1"/>
    </source>
</evidence>
<evidence type="ECO:0000259" key="6">
    <source>
        <dbReference type="PROSITE" id="PS50089"/>
    </source>
</evidence>
<name>A0A6G1FRB1_9PEZI</name>
<evidence type="ECO:0000313" key="8">
    <source>
        <dbReference type="Proteomes" id="UP000504638"/>
    </source>
</evidence>
<dbReference type="OrthoDB" id="6270329at2759"/>
<evidence type="ECO:0000256" key="1">
    <source>
        <dbReference type="ARBA" id="ARBA00022723"/>
    </source>
</evidence>
<organism evidence="7">
    <name type="scientific">Eremomyces bilateralis CBS 781.70</name>
    <dbReference type="NCBI Taxonomy" id="1392243"/>
    <lineage>
        <taxon>Eukaryota</taxon>
        <taxon>Fungi</taxon>
        <taxon>Dikarya</taxon>
        <taxon>Ascomycota</taxon>
        <taxon>Pezizomycotina</taxon>
        <taxon>Dothideomycetes</taxon>
        <taxon>Dothideomycetes incertae sedis</taxon>
        <taxon>Eremomycetales</taxon>
        <taxon>Eremomycetaceae</taxon>
        <taxon>Eremomyces</taxon>
    </lineage>
</organism>
<proteinExistence type="predicted"/>
<keyword evidence="8" id="KW-1185">Reference proteome</keyword>
<dbReference type="InterPro" id="IPR017907">
    <property type="entry name" value="Znf_RING_CS"/>
</dbReference>
<feature type="compositionally biased region" description="Basic and acidic residues" evidence="5">
    <location>
        <begin position="39"/>
        <end position="55"/>
    </location>
</feature>
<reference evidence="7 9" key="1">
    <citation type="submission" date="2020-01" db="EMBL/GenBank/DDBJ databases">
        <authorList>
            <consortium name="DOE Joint Genome Institute"/>
            <person name="Haridas S."/>
            <person name="Albert R."/>
            <person name="Binder M."/>
            <person name="Bloem J."/>
            <person name="Labutti K."/>
            <person name="Salamov A."/>
            <person name="Andreopoulos B."/>
            <person name="Baker S.E."/>
            <person name="Barry K."/>
            <person name="Bills G."/>
            <person name="Bluhm B.H."/>
            <person name="Cannon C."/>
            <person name="Castanera R."/>
            <person name="Culley D.E."/>
            <person name="Daum C."/>
            <person name="Ezra D."/>
            <person name="Gonzalez J.B."/>
            <person name="Henrissat B."/>
            <person name="Kuo A."/>
            <person name="Liang C."/>
            <person name="Lipzen A."/>
            <person name="Lutzoni F."/>
            <person name="Magnuson J."/>
            <person name="Mondo S."/>
            <person name="Nolan M."/>
            <person name="Ohm R."/>
            <person name="Pangilinan J."/>
            <person name="Park H.-J."/>
            <person name="Ramirez L."/>
            <person name="Alfaro M."/>
            <person name="Sun H."/>
            <person name="Tritt A."/>
            <person name="Yoshinaga Y."/>
            <person name="Zwiers L.-H."/>
            <person name="Turgeon B.G."/>
            <person name="Goodwin S.B."/>
            <person name="Spatafora J.W."/>
            <person name="Crous P.W."/>
            <person name="Grigoriev I.V."/>
        </authorList>
    </citation>
    <scope>NUCLEOTIDE SEQUENCE</scope>
    <source>
        <strain evidence="7 9">CBS 781.70</strain>
    </source>
</reference>
<protein>
    <recommendedName>
        <fullName evidence="6">RING-type domain-containing protein</fullName>
    </recommendedName>
</protein>
<feature type="region of interest" description="Disordered" evidence="5">
    <location>
        <begin position="343"/>
        <end position="362"/>
    </location>
</feature>
<dbReference type="CDD" id="cd16449">
    <property type="entry name" value="RING-HC"/>
    <property type="match status" value="1"/>
</dbReference>